<evidence type="ECO:0000259" key="7">
    <source>
        <dbReference type="PROSITE" id="PS51900"/>
    </source>
</evidence>
<keyword evidence="9" id="KW-1185">Reference proteome</keyword>
<keyword evidence="3 5" id="KW-0238">DNA-binding</keyword>
<dbReference type="PROSITE" id="PS51898">
    <property type="entry name" value="TYR_RECOMBINASE"/>
    <property type="match status" value="1"/>
</dbReference>
<evidence type="ECO:0000256" key="4">
    <source>
        <dbReference type="ARBA" id="ARBA00023172"/>
    </source>
</evidence>
<dbReference type="PANTHER" id="PTHR30629:SF6">
    <property type="entry name" value="PROPHAGE INTEGRASE INTA-RELATED"/>
    <property type="match status" value="1"/>
</dbReference>
<dbReference type="Proteomes" id="UP000832034">
    <property type="component" value="Chromosome"/>
</dbReference>
<dbReference type="CDD" id="cd00801">
    <property type="entry name" value="INT_P4_C"/>
    <property type="match status" value="1"/>
</dbReference>
<dbReference type="SUPFAM" id="SSF56349">
    <property type="entry name" value="DNA breaking-rejoining enzymes"/>
    <property type="match status" value="1"/>
</dbReference>
<dbReference type="InterPro" id="IPR038488">
    <property type="entry name" value="Integrase_DNA-bd_sf"/>
</dbReference>
<evidence type="ECO:0000256" key="1">
    <source>
        <dbReference type="ARBA" id="ARBA00008857"/>
    </source>
</evidence>
<dbReference type="InterPro" id="IPR025166">
    <property type="entry name" value="Integrase_DNA_bind_dom"/>
</dbReference>
<dbReference type="InterPro" id="IPR050808">
    <property type="entry name" value="Phage_Integrase"/>
</dbReference>
<dbReference type="InterPro" id="IPR053876">
    <property type="entry name" value="Phage_int_M"/>
</dbReference>
<dbReference type="Gene3D" id="1.10.443.10">
    <property type="entry name" value="Intergrase catalytic core"/>
    <property type="match status" value="1"/>
</dbReference>
<protein>
    <submittedName>
        <fullName evidence="8">Tyrosine-type recombinase/integrase</fullName>
    </submittedName>
</protein>
<name>A0ABY4EA86_VITST</name>
<evidence type="ECO:0000313" key="8">
    <source>
        <dbReference type="EMBL" id="UOO92671.1"/>
    </source>
</evidence>
<dbReference type="InterPro" id="IPR011010">
    <property type="entry name" value="DNA_brk_join_enz"/>
</dbReference>
<keyword evidence="2" id="KW-0229">DNA integration</keyword>
<comment type="similarity">
    <text evidence="1">Belongs to the 'phage' integrase family.</text>
</comment>
<sequence length="388" mass="44298">MPKIAKRLTDTAVKALKPKEKTYKVAGGNGLSLFIKPNGSKLWAFRFIDKVTQKDCTVYLGSYPAYSLAEATKWADELKQRHLKGLAVIEEKPDTDKYVFQTVYQSWFERWQPTVTPRHALQVQSVIEKDIFPTLSSMDVREIKPVNIVDALRVFEERGALERLRRTKNALNLLFGYAVSGGLIDANPVASVQNNAFKKPVKGQFDALPQSDLPMLMKWLGEPITIAKLAIKWQLMTLCRPIEAVGARFDEMDLANKLWVIPANRMKRGKTHTIPLTDALIELLDLIQYVNQGGVYLFESLDGDSHLHRESPRLALRKAKFNTTAHGLRSTASTILNESRLFREDVIEVQLSHADTNKVRSAYNRSDYLQERLEMLQWWHDYLAQQEA</sequence>
<dbReference type="RefSeq" id="WP_019956994.1">
    <property type="nucleotide sequence ID" value="NZ_CP091512.1"/>
</dbReference>
<evidence type="ECO:0000256" key="3">
    <source>
        <dbReference type="ARBA" id="ARBA00023125"/>
    </source>
</evidence>
<dbReference type="PROSITE" id="PS51900">
    <property type="entry name" value="CB"/>
    <property type="match status" value="1"/>
</dbReference>
<evidence type="ECO:0000259" key="6">
    <source>
        <dbReference type="PROSITE" id="PS51898"/>
    </source>
</evidence>
<dbReference type="InterPro" id="IPR010998">
    <property type="entry name" value="Integrase_recombinase_N"/>
</dbReference>
<evidence type="ECO:0000256" key="5">
    <source>
        <dbReference type="PROSITE-ProRule" id="PRU01248"/>
    </source>
</evidence>
<dbReference type="InterPro" id="IPR044068">
    <property type="entry name" value="CB"/>
</dbReference>
<feature type="domain" description="Tyr recombinase" evidence="6">
    <location>
        <begin position="203"/>
        <end position="376"/>
    </location>
</feature>
<keyword evidence="4" id="KW-0233">DNA recombination</keyword>
<dbReference type="InterPro" id="IPR013762">
    <property type="entry name" value="Integrase-like_cat_sf"/>
</dbReference>
<gene>
    <name evidence="8" type="ORF">LVJ81_01065</name>
</gene>
<dbReference type="EMBL" id="CP091512">
    <property type="protein sequence ID" value="UOO92671.1"/>
    <property type="molecule type" value="Genomic_DNA"/>
</dbReference>
<evidence type="ECO:0000256" key="2">
    <source>
        <dbReference type="ARBA" id="ARBA00022908"/>
    </source>
</evidence>
<dbReference type="Gene3D" id="1.10.150.130">
    <property type="match status" value="1"/>
</dbReference>
<dbReference type="Pfam" id="PF13356">
    <property type="entry name" value="Arm-DNA-bind_3"/>
    <property type="match status" value="1"/>
</dbReference>
<dbReference type="Pfam" id="PF00589">
    <property type="entry name" value="Phage_integrase"/>
    <property type="match status" value="1"/>
</dbReference>
<reference evidence="8" key="2">
    <citation type="journal article" date="2022" name="Res Sq">
        <title>Evolution of multicellular longitudinally dividing oral cavity symbionts (Neisseriaceae).</title>
        <authorList>
            <person name="Nyongesa S."/>
            <person name="Weber P."/>
            <person name="Bernet E."/>
            <person name="Pullido F."/>
            <person name="Nieckarz M."/>
            <person name="Delaby M."/>
            <person name="Nieves C."/>
            <person name="Viehboeck T."/>
            <person name="Krause N."/>
            <person name="Rivera-Millot A."/>
            <person name="Nakamura A."/>
            <person name="Vischer N."/>
            <person name="VanNieuwenhze M."/>
            <person name="Brun Y."/>
            <person name="Cava F."/>
            <person name="Bulgheresi S."/>
            <person name="Veyrier F."/>
        </authorList>
    </citation>
    <scope>NUCLEOTIDE SEQUENCE</scope>
    <source>
        <strain evidence="8">SAG 1488-6</strain>
    </source>
</reference>
<accession>A0ABY4EA86</accession>
<dbReference type="PANTHER" id="PTHR30629">
    <property type="entry name" value="PROPHAGE INTEGRASE"/>
    <property type="match status" value="1"/>
</dbReference>
<organism evidence="8 9">
    <name type="scientific">Vitreoscilla stercoraria</name>
    <dbReference type="NCBI Taxonomy" id="61"/>
    <lineage>
        <taxon>Bacteria</taxon>
        <taxon>Pseudomonadati</taxon>
        <taxon>Pseudomonadota</taxon>
        <taxon>Betaproteobacteria</taxon>
        <taxon>Neisseriales</taxon>
        <taxon>Neisseriaceae</taxon>
        <taxon>Vitreoscilla</taxon>
    </lineage>
</organism>
<proteinExistence type="inferred from homology"/>
<dbReference type="Gene3D" id="3.30.160.390">
    <property type="entry name" value="Integrase, DNA-binding domain"/>
    <property type="match status" value="1"/>
</dbReference>
<evidence type="ECO:0000313" key="9">
    <source>
        <dbReference type="Proteomes" id="UP000832034"/>
    </source>
</evidence>
<feature type="domain" description="Core-binding (CB)" evidence="7">
    <location>
        <begin position="98"/>
        <end position="179"/>
    </location>
</feature>
<dbReference type="Pfam" id="PF22022">
    <property type="entry name" value="Phage_int_M"/>
    <property type="match status" value="1"/>
</dbReference>
<dbReference type="InterPro" id="IPR002104">
    <property type="entry name" value="Integrase_catalytic"/>
</dbReference>
<reference evidence="8" key="1">
    <citation type="submission" date="2021-12" db="EMBL/GenBank/DDBJ databases">
        <authorList>
            <person name="Veyrier F.J."/>
        </authorList>
    </citation>
    <scope>NUCLEOTIDE SEQUENCE</scope>
    <source>
        <strain evidence="8">SAG 1488-6</strain>
    </source>
</reference>